<reference evidence="2 3" key="1">
    <citation type="journal article" date="2017" name="Gigascience">
        <title>Draft genome of the honey bee ectoparasitic mite, Tropilaelaps mercedesae, is shaped by the parasitic life history.</title>
        <authorList>
            <person name="Dong X."/>
            <person name="Armstrong S.D."/>
            <person name="Xia D."/>
            <person name="Makepeace B.L."/>
            <person name="Darby A.C."/>
            <person name="Kadowaki T."/>
        </authorList>
    </citation>
    <scope>NUCLEOTIDE SEQUENCE [LARGE SCALE GENOMIC DNA]</scope>
    <source>
        <strain evidence="2">Wuxi-XJTLU</strain>
    </source>
</reference>
<feature type="region of interest" description="Disordered" evidence="1">
    <location>
        <begin position="52"/>
        <end position="117"/>
    </location>
</feature>
<dbReference type="InParanoid" id="A0A1V9XHE7"/>
<gene>
    <name evidence="2" type="ORF">BIW11_03680</name>
</gene>
<feature type="compositionally biased region" description="Acidic residues" evidence="1">
    <location>
        <begin position="1"/>
        <end position="11"/>
    </location>
</feature>
<comment type="caution">
    <text evidence="2">The sequence shown here is derived from an EMBL/GenBank/DDBJ whole genome shotgun (WGS) entry which is preliminary data.</text>
</comment>
<protein>
    <submittedName>
        <fullName evidence="2">Uncharacterized protein</fullName>
    </submittedName>
</protein>
<dbReference type="Proteomes" id="UP000192247">
    <property type="component" value="Unassembled WGS sequence"/>
</dbReference>
<accession>A0A1V9XHE7</accession>
<organism evidence="2 3">
    <name type="scientific">Tropilaelaps mercedesae</name>
    <dbReference type="NCBI Taxonomy" id="418985"/>
    <lineage>
        <taxon>Eukaryota</taxon>
        <taxon>Metazoa</taxon>
        <taxon>Ecdysozoa</taxon>
        <taxon>Arthropoda</taxon>
        <taxon>Chelicerata</taxon>
        <taxon>Arachnida</taxon>
        <taxon>Acari</taxon>
        <taxon>Parasitiformes</taxon>
        <taxon>Mesostigmata</taxon>
        <taxon>Gamasina</taxon>
        <taxon>Dermanyssoidea</taxon>
        <taxon>Laelapidae</taxon>
        <taxon>Tropilaelaps</taxon>
    </lineage>
</organism>
<dbReference type="AlphaFoldDB" id="A0A1V9XHE7"/>
<keyword evidence="3" id="KW-1185">Reference proteome</keyword>
<proteinExistence type="predicted"/>
<feature type="compositionally biased region" description="Polar residues" evidence="1">
    <location>
        <begin position="84"/>
        <end position="94"/>
    </location>
</feature>
<evidence type="ECO:0000313" key="3">
    <source>
        <dbReference type="Proteomes" id="UP000192247"/>
    </source>
</evidence>
<dbReference type="EMBL" id="MNPL01010757">
    <property type="protein sequence ID" value="OQR72954.1"/>
    <property type="molecule type" value="Genomic_DNA"/>
</dbReference>
<sequence length="117" mass="12251">MDLDDVDDETVIQDPNKRPSAQQSVPVDSFPVQVAVSEEPNTVSRVVPAQPVEAAVADGGNPETPPPQRMSTSAAEDASGAVQKATSTVSSSEPLGQLHKADDNSLVGQTYDRLPNV</sequence>
<name>A0A1V9XHE7_9ACAR</name>
<feature type="region of interest" description="Disordered" evidence="1">
    <location>
        <begin position="1"/>
        <end position="27"/>
    </location>
</feature>
<evidence type="ECO:0000313" key="2">
    <source>
        <dbReference type="EMBL" id="OQR72954.1"/>
    </source>
</evidence>
<evidence type="ECO:0000256" key="1">
    <source>
        <dbReference type="SAM" id="MobiDB-lite"/>
    </source>
</evidence>